<evidence type="ECO:0000313" key="2">
    <source>
        <dbReference type="EMBL" id="SCL36110.1"/>
    </source>
</evidence>
<feature type="region of interest" description="Disordered" evidence="1">
    <location>
        <begin position="235"/>
        <end position="257"/>
    </location>
</feature>
<evidence type="ECO:0000256" key="1">
    <source>
        <dbReference type="SAM" id="MobiDB-lite"/>
    </source>
</evidence>
<feature type="region of interest" description="Disordered" evidence="1">
    <location>
        <begin position="1"/>
        <end position="58"/>
    </location>
</feature>
<proteinExistence type="predicted"/>
<accession>A0A1C6T2R8</accession>
<keyword evidence="3" id="KW-1185">Reference proteome</keyword>
<evidence type="ECO:0000313" key="3">
    <source>
        <dbReference type="Proteomes" id="UP000198959"/>
    </source>
</evidence>
<sequence>MESPDYNDELPQRVRKTAASRGDGRSATARVPLMARPDRVGSPVPDERVARGPPAGPVPAARLHHPLQPQLPTAPSIMDFWHLANLAISTNRTPQLHDRRGVWSSPAKAAGSSTLISLARSASSASAAFPSSSPYSSAPVRTVDVARRLPRRCRACGQVEGRRQSMASAGRRTALEAMRRARRGRSSSPDSLGWTCPKIRTPQAADRWAWMILAAYTQLRLARALAIDLRRPWEQPAPPERLSPGTPASAEDFGTSARRPRACRTAFDLELSRVVAVVCP</sequence>
<reference evidence="3" key="1">
    <citation type="submission" date="2016-06" db="EMBL/GenBank/DDBJ databases">
        <authorList>
            <person name="Varghese N."/>
            <person name="Submissions Spin"/>
        </authorList>
    </citation>
    <scope>NUCLEOTIDE SEQUENCE [LARGE SCALE GENOMIC DNA]</scope>
    <source>
        <strain evidence="3">DSM 43817</strain>
    </source>
</reference>
<protein>
    <submittedName>
        <fullName evidence="2">Uncharacterized protein</fullName>
    </submittedName>
</protein>
<dbReference type="STRING" id="145854.GA0074692_4267"/>
<dbReference type="EMBL" id="FMHW01000002">
    <property type="protein sequence ID" value="SCL36110.1"/>
    <property type="molecule type" value="Genomic_DNA"/>
</dbReference>
<name>A0A1C6T2R8_9ACTN</name>
<dbReference type="AlphaFoldDB" id="A0A1C6T2R8"/>
<dbReference type="Proteomes" id="UP000198959">
    <property type="component" value="Unassembled WGS sequence"/>
</dbReference>
<organism evidence="2 3">
    <name type="scientific">Micromonospora pallida</name>
    <dbReference type="NCBI Taxonomy" id="145854"/>
    <lineage>
        <taxon>Bacteria</taxon>
        <taxon>Bacillati</taxon>
        <taxon>Actinomycetota</taxon>
        <taxon>Actinomycetes</taxon>
        <taxon>Micromonosporales</taxon>
        <taxon>Micromonosporaceae</taxon>
        <taxon>Micromonospora</taxon>
    </lineage>
</organism>
<gene>
    <name evidence="2" type="ORF">GA0074692_4267</name>
</gene>